<organism evidence="4 5">
    <name type="scientific">Linum trigynum</name>
    <dbReference type="NCBI Taxonomy" id="586398"/>
    <lineage>
        <taxon>Eukaryota</taxon>
        <taxon>Viridiplantae</taxon>
        <taxon>Streptophyta</taxon>
        <taxon>Embryophyta</taxon>
        <taxon>Tracheophyta</taxon>
        <taxon>Spermatophyta</taxon>
        <taxon>Magnoliopsida</taxon>
        <taxon>eudicotyledons</taxon>
        <taxon>Gunneridae</taxon>
        <taxon>Pentapetalae</taxon>
        <taxon>rosids</taxon>
        <taxon>fabids</taxon>
        <taxon>Malpighiales</taxon>
        <taxon>Linaceae</taxon>
        <taxon>Linum</taxon>
    </lineage>
</organism>
<feature type="domain" description="Reverse transcriptase Ty1/copia-type" evidence="2">
    <location>
        <begin position="250"/>
        <end position="493"/>
    </location>
</feature>
<dbReference type="PANTHER" id="PTHR43383:SF2">
    <property type="entry name" value="AMIDOHYDROLASE 2 FAMILY PROTEIN"/>
    <property type="match status" value="1"/>
</dbReference>
<dbReference type="InterPro" id="IPR013103">
    <property type="entry name" value="RVT_2"/>
</dbReference>
<accession>A0AAV2CTH0</accession>
<dbReference type="Pfam" id="PF07727">
    <property type="entry name" value="RVT_2"/>
    <property type="match status" value="1"/>
</dbReference>
<sequence>MLYHVPPDYMSLRVFGCMAYATVVGGHKTKFAPRARKCIFLGIPTGIKGFKLLDLDSDQVFVSRDVLFHEGILPFKQSQSANPTTLPPDHSPSPVVDDDVFPLSSADIPNISSPPTASQYPSDSDSENDQPPSSPSPYHTSPSPHHPSPIHSHSSPSLYHYHSPPSSIPSTSAKPVVPPRKSTRVPVFPKKYDDFYVGSVQVSMSHLTPPQQHFALTLLTNEEPVSYAEAARDPRWHAAMNEEFSALQANDTWDITDLPGGVKPIGSKWVYKIKYKSDGALERFKARVVAKGYTQIYGIDYCDTYSLVAKITLVKMLLDVASAQKWHLHQMDVNNAFLNGELDEVVYMELPYGLRDLLEYKGKVCRLKKSLYGMKQASRMWYAKLTESLLSNGFKQSLADYSIFLSTVQGHLVVLIVYVDDIVVGSASLDAVKEVKRMLMSLFKMKDLGELQYFLGMEVSRTDKGIHVCQRKYCIELLKEAGFDECKPAKTPSSVKQVLSA</sequence>
<dbReference type="AlphaFoldDB" id="A0AAV2CTH0"/>
<dbReference type="InterPro" id="IPR043502">
    <property type="entry name" value="DNA/RNA_pol_sf"/>
</dbReference>
<evidence type="ECO:0000313" key="4">
    <source>
        <dbReference type="EMBL" id="CAL1359108.1"/>
    </source>
</evidence>
<dbReference type="Pfam" id="PF25597">
    <property type="entry name" value="SH3_retrovirus"/>
    <property type="match status" value="1"/>
</dbReference>
<name>A0AAV2CTH0_9ROSI</name>
<reference evidence="4 5" key="1">
    <citation type="submission" date="2024-04" db="EMBL/GenBank/DDBJ databases">
        <authorList>
            <person name="Fracassetti M."/>
        </authorList>
    </citation>
    <scope>NUCLEOTIDE SEQUENCE [LARGE SCALE GENOMIC DNA]</scope>
</reference>
<proteinExistence type="predicted"/>
<evidence type="ECO:0000259" key="2">
    <source>
        <dbReference type="Pfam" id="PF07727"/>
    </source>
</evidence>
<dbReference type="Proteomes" id="UP001497516">
    <property type="component" value="Chromosome 10"/>
</dbReference>
<dbReference type="PANTHER" id="PTHR43383">
    <property type="entry name" value="NODULIN 6"/>
    <property type="match status" value="1"/>
</dbReference>
<feature type="compositionally biased region" description="Low complexity" evidence="1">
    <location>
        <begin position="136"/>
        <end position="172"/>
    </location>
</feature>
<dbReference type="InterPro" id="IPR057670">
    <property type="entry name" value="SH3_retrovirus"/>
</dbReference>
<feature type="domain" description="Retroviral polymerase SH3-like" evidence="3">
    <location>
        <begin position="17"/>
        <end position="79"/>
    </location>
</feature>
<feature type="compositionally biased region" description="Polar residues" evidence="1">
    <location>
        <begin position="110"/>
        <end position="123"/>
    </location>
</feature>
<feature type="region of interest" description="Disordered" evidence="1">
    <location>
        <begin position="78"/>
        <end position="184"/>
    </location>
</feature>
<evidence type="ECO:0000313" key="5">
    <source>
        <dbReference type="Proteomes" id="UP001497516"/>
    </source>
</evidence>
<evidence type="ECO:0000256" key="1">
    <source>
        <dbReference type="SAM" id="MobiDB-lite"/>
    </source>
</evidence>
<dbReference type="EMBL" id="OZ034814">
    <property type="protein sequence ID" value="CAL1359108.1"/>
    <property type="molecule type" value="Genomic_DNA"/>
</dbReference>
<gene>
    <name evidence="4" type="ORF">LTRI10_LOCUS6616</name>
</gene>
<keyword evidence="5" id="KW-1185">Reference proteome</keyword>
<protein>
    <recommendedName>
        <fullName evidence="6">Reverse transcriptase Ty1/copia-type domain-containing protein</fullName>
    </recommendedName>
</protein>
<evidence type="ECO:0000259" key="3">
    <source>
        <dbReference type="Pfam" id="PF25597"/>
    </source>
</evidence>
<evidence type="ECO:0008006" key="6">
    <source>
        <dbReference type="Google" id="ProtNLM"/>
    </source>
</evidence>
<dbReference type="SUPFAM" id="SSF56672">
    <property type="entry name" value="DNA/RNA polymerases"/>
    <property type="match status" value="1"/>
</dbReference>